<dbReference type="PANTHER" id="PTHR24256">
    <property type="entry name" value="TRYPTASE-RELATED"/>
    <property type="match status" value="1"/>
</dbReference>
<evidence type="ECO:0000313" key="5">
    <source>
        <dbReference type="EMBL" id="KAL3075597.1"/>
    </source>
</evidence>
<name>A0ABD2I928_9BILA</name>
<dbReference type="EMBL" id="JBICBT010001270">
    <property type="protein sequence ID" value="KAL3075597.1"/>
    <property type="molecule type" value="Genomic_DNA"/>
</dbReference>
<keyword evidence="6" id="KW-1185">Reference proteome</keyword>
<dbReference type="InterPro" id="IPR009003">
    <property type="entry name" value="Peptidase_S1_PA"/>
</dbReference>
<keyword evidence="1" id="KW-1015">Disulfide bond</keyword>
<dbReference type="Gene3D" id="2.40.10.10">
    <property type="entry name" value="Trypsin-like serine proteases"/>
    <property type="match status" value="1"/>
</dbReference>
<dbReference type="AlphaFoldDB" id="A0ABD2I928"/>
<evidence type="ECO:0000256" key="3">
    <source>
        <dbReference type="SAM" id="SignalP"/>
    </source>
</evidence>
<keyword evidence="3" id="KW-0732">Signal</keyword>
<feature type="chain" id="PRO_5044892670" description="Peptidase S1 domain-containing protein" evidence="3">
    <location>
        <begin position="18"/>
        <end position="358"/>
    </location>
</feature>
<dbReference type="SMART" id="SM00020">
    <property type="entry name" value="Tryp_SPc"/>
    <property type="match status" value="1"/>
</dbReference>
<sequence length="358" mass="40386">MILIIFFVSHAFFYVCATSDYYDPDETQPNLTTVSNATAHAQLAAADEDVLRFPWLVFVRAFRYCTADTKKFLYKQCAGVLISPSHVLTSAFCVRWQMLNHTKECFDLSDLLIGEEEASVKASHVLVTLNTNNAKDRSISWQMDEMSVHGSFDLVEREPRRFDIAIIQLEEWIDWQKYEIAPICLTRTLFAAPDSLHGLNATIVGWEVQGSVGKNIHDGNIRQQSEQITILSNDQCKEKLQTVKKIEHNPQIPFLCANSTKNAFLNTHGNPVQLQKNGRFYLLGMSTGGTKSDGQFNDEMPEFYTNVLNYCDFISANSRYEGGCNMARNSNCGILKARENLTVGDGAFEISDESADER</sequence>
<reference evidence="5 6" key="1">
    <citation type="submission" date="2024-10" db="EMBL/GenBank/DDBJ databases">
        <authorList>
            <person name="Kim D."/>
        </authorList>
    </citation>
    <scope>NUCLEOTIDE SEQUENCE [LARGE SCALE GENOMIC DNA]</scope>
    <source>
        <strain evidence="5">BH-2024</strain>
    </source>
</reference>
<organism evidence="5 6">
    <name type="scientific">Heterodera trifolii</name>
    <dbReference type="NCBI Taxonomy" id="157864"/>
    <lineage>
        <taxon>Eukaryota</taxon>
        <taxon>Metazoa</taxon>
        <taxon>Ecdysozoa</taxon>
        <taxon>Nematoda</taxon>
        <taxon>Chromadorea</taxon>
        <taxon>Rhabditida</taxon>
        <taxon>Tylenchina</taxon>
        <taxon>Tylenchomorpha</taxon>
        <taxon>Tylenchoidea</taxon>
        <taxon>Heteroderidae</taxon>
        <taxon>Heteroderinae</taxon>
        <taxon>Heterodera</taxon>
    </lineage>
</organism>
<dbReference type="SUPFAM" id="SSF50494">
    <property type="entry name" value="Trypsin-like serine proteases"/>
    <property type="match status" value="1"/>
</dbReference>
<dbReference type="Pfam" id="PF00089">
    <property type="entry name" value="Trypsin"/>
    <property type="match status" value="1"/>
</dbReference>
<feature type="signal peptide" evidence="3">
    <location>
        <begin position="1"/>
        <end position="17"/>
    </location>
</feature>
<protein>
    <recommendedName>
        <fullName evidence="4">Peptidase S1 domain-containing protein</fullName>
    </recommendedName>
</protein>
<dbReference type="InterPro" id="IPR051487">
    <property type="entry name" value="Ser/Thr_Proteases_Immune/Dev"/>
</dbReference>
<comment type="caution">
    <text evidence="5">The sequence shown here is derived from an EMBL/GenBank/DDBJ whole genome shotgun (WGS) entry which is preliminary data.</text>
</comment>
<evidence type="ECO:0000256" key="1">
    <source>
        <dbReference type="ARBA" id="ARBA00023157"/>
    </source>
</evidence>
<dbReference type="InterPro" id="IPR001254">
    <property type="entry name" value="Trypsin_dom"/>
</dbReference>
<evidence type="ECO:0000259" key="4">
    <source>
        <dbReference type="PROSITE" id="PS50240"/>
    </source>
</evidence>
<comment type="similarity">
    <text evidence="2">Belongs to the peptidase S1 family. CLIP subfamily.</text>
</comment>
<feature type="domain" description="Peptidase S1" evidence="4">
    <location>
        <begin position="34"/>
        <end position="319"/>
    </location>
</feature>
<proteinExistence type="inferred from homology"/>
<evidence type="ECO:0000313" key="6">
    <source>
        <dbReference type="Proteomes" id="UP001620626"/>
    </source>
</evidence>
<dbReference type="Proteomes" id="UP001620626">
    <property type="component" value="Unassembled WGS sequence"/>
</dbReference>
<dbReference type="PROSITE" id="PS50240">
    <property type="entry name" value="TRYPSIN_DOM"/>
    <property type="match status" value="1"/>
</dbReference>
<accession>A0ABD2I928</accession>
<evidence type="ECO:0000256" key="2">
    <source>
        <dbReference type="ARBA" id="ARBA00024195"/>
    </source>
</evidence>
<gene>
    <name evidence="5" type="ORF">niasHT_034964</name>
</gene>
<dbReference type="InterPro" id="IPR043504">
    <property type="entry name" value="Peptidase_S1_PA_chymotrypsin"/>
</dbReference>